<evidence type="ECO:0000313" key="4">
    <source>
        <dbReference type="Proteomes" id="UP001328107"/>
    </source>
</evidence>
<dbReference type="Proteomes" id="UP001328107">
    <property type="component" value="Unassembled WGS sequence"/>
</dbReference>
<comment type="caution">
    <text evidence="3">The sequence shown here is derived from an EMBL/GenBank/DDBJ whole genome shotgun (WGS) entry which is preliminary data.</text>
</comment>
<dbReference type="AlphaFoldDB" id="A0AAN5I9V6"/>
<dbReference type="InterPro" id="IPR001202">
    <property type="entry name" value="WW_dom"/>
</dbReference>
<feature type="compositionally biased region" description="Basic and acidic residues" evidence="1">
    <location>
        <begin position="262"/>
        <end position="271"/>
    </location>
</feature>
<evidence type="ECO:0000259" key="2">
    <source>
        <dbReference type="PROSITE" id="PS50020"/>
    </source>
</evidence>
<proteinExistence type="predicted"/>
<dbReference type="InterPro" id="IPR036020">
    <property type="entry name" value="WW_dom_sf"/>
</dbReference>
<reference evidence="4" key="1">
    <citation type="submission" date="2022-10" db="EMBL/GenBank/DDBJ databases">
        <title>Genome assembly of Pristionchus species.</title>
        <authorList>
            <person name="Yoshida K."/>
            <person name="Sommer R.J."/>
        </authorList>
    </citation>
    <scope>NUCLEOTIDE SEQUENCE [LARGE SCALE GENOMIC DNA]</scope>
    <source>
        <strain evidence="4">RS5460</strain>
    </source>
</reference>
<evidence type="ECO:0000256" key="1">
    <source>
        <dbReference type="SAM" id="MobiDB-lite"/>
    </source>
</evidence>
<name>A0AAN5I9V6_9BILA</name>
<feature type="region of interest" description="Disordered" evidence="1">
    <location>
        <begin position="259"/>
        <end position="279"/>
    </location>
</feature>
<feature type="domain" description="WW" evidence="2">
    <location>
        <begin position="84"/>
        <end position="117"/>
    </location>
</feature>
<feature type="region of interest" description="Disordered" evidence="1">
    <location>
        <begin position="1"/>
        <end position="37"/>
    </location>
</feature>
<dbReference type="EMBL" id="BTRK01000005">
    <property type="protein sequence ID" value="GMR56460.1"/>
    <property type="molecule type" value="Genomic_DNA"/>
</dbReference>
<organism evidence="3 4">
    <name type="scientific">Pristionchus mayeri</name>
    <dbReference type="NCBI Taxonomy" id="1317129"/>
    <lineage>
        <taxon>Eukaryota</taxon>
        <taxon>Metazoa</taxon>
        <taxon>Ecdysozoa</taxon>
        <taxon>Nematoda</taxon>
        <taxon>Chromadorea</taxon>
        <taxon>Rhabditida</taxon>
        <taxon>Rhabditina</taxon>
        <taxon>Diplogasteromorpha</taxon>
        <taxon>Diplogasteroidea</taxon>
        <taxon>Neodiplogasteridae</taxon>
        <taxon>Pristionchus</taxon>
    </lineage>
</organism>
<accession>A0AAN5I9V6</accession>
<gene>
    <name evidence="3" type="ORF">PMAYCL1PPCAC_26655</name>
</gene>
<protein>
    <recommendedName>
        <fullName evidence="2">WW domain-containing protein</fullName>
    </recommendedName>
</protein>
<evidence type="ECO:0000313" key="3">
    <source>
        <dbReference type="EMBL" id="GMR56460.1"/>
    </source>
</evidence>
<dbReference type="Gene3D" id="2.20.70.10">
    <property type="match status" value="1"/>
</dbReference>
<dbReference type="SUPFAM" id="SSF51045">
    <property type="entry name" value="WW domain"/>
    <property type="match status" value="1"/>
</dbReference>
<dbReference type="PROSITE" id="PS50020">
    <property type="entry name" value="WW_DOMAIN_2"/>
    <property type="match status" value="1"/>
</dbReference>
<sequence length="279" mass="31556">MINMKKSTAMDISSNSDPKRAVQSPAVASAEASDYTYYPRTPTSKTFITSPAIDDLYGSLLPPPPKPPQFLFVDNATPERSPCESPQSPWIRQLGSNGMHYFYNSVTGDSTYRAPQGWTAPSSINFPLIPHSTEFTRDTQSLNDPRLTTAKKKYRMEDMSKMNSLVETAHRYNVSADVLAKLRVERPISSNNNIKSHLYKYSLHERHMFDKDLLAKLAFARSKSHDATLHSMMASKHKREAACSAEIFRVLQQRMTVRNGLKSREAEEKENSQNAGRNY</sequence>
<keyword evidence="4" id="KW-1185">Reference proteome</keyword>